<reference evidence="3" key="1">
    <citation type="journal article" date="2020" name="Nat. Commun.">
        <title>Genome sequence of the cluster root forming white lupin.</title>
        <authorList>
            <person name="Hufnagel B."/>
            <person name="Marques A."/>
            <person name="Soriano A."/>
            <person name="Marques L."/>
            <person name="Divol F."/>
            <person name="Doumas P."/>
            <person name="Sallet E."/>
            <person name="Mancinotti D."/>
            <person name="Carrere S."/>
            <person name="Marande W."/>
            <person name="Arribat S."/>
            <person name="Keller J."/>
            <person name="Huneau C."/>
            <person name="Blein T."/>
            <person name="Aime D."/>
            <person name="Laguerre M."/>
            <person name="Taylor J."/>
            <person name="Schubert V."/>
            <person name="Nelson M."/>
            <person name="Geu-Flores F."/>
            <person name="Crespi M."/>
            <person name="Gallardo-Guerrero K."/>
            <person name="Delaux P.-M."/>
            <person name="Salse J."/>
            <person name="Berges H."/>
            <person name="Guyot R."/>
            <person name="Gouzy J."/>
            <person name="Peret B."/>
        </authorList>
    </citation>
    <scope>NUCLEOTIDE SEQUENCE [LARGE SCALE GENOMIC DNA]</scope>
    <source>
        <strain evidence="3">cv. Amiga</strain>
    </source>
</reference>
<evidence type="ECO:0000313" key="2">
    <source>
        <dbReference type="EMBL" id="KAE9587635.1"/>
    </source>
</evidence>
<name>A0A6A4N9W8_LUPAL</name>
<keyword evidence="1" id="KW-0472">Membrane</keyword>
<evidence type="ECO:0000313" key="3">
    <source>
        <dbReference type="Proteomes" id="UP000447434"/>
    </source>
</evidence>
<dbReference type="Proteomes" id="UP000447434">
    <property type="component" value="Chromosome 23"/>
</dbReference>
<sequence length="61" mass="7215">MREKLGLMLEATRKRNSCGKKTNLKHFKGFNPMMFFFIIVFNLNHISHLVARILLTFSLLF</sequence>
<dbReference type="EMBL" id="WOCE01000023">
    <property type="protein sequence ID" value="KAE9587635.1"/>
    <property type="molecule type" value="Genomic_DNA"/>
</dbReference>
<accession>A0A6A4N9W8</accession>
<comment type="caution">
    <text evidence="2">The sequence shown here is derived from an EMBL/GenBank/DDBJ whole genome shotgun (WGS) entry which is preliminary data.</text>
</comment>
<gene>
    <name evidence="2" type="ORF">Lalb_Chr23g0276021</name>
</gene>
<keyword evidence="1" id="KW-1133">Transmembrane helix</keyword>
<feature type="transmembrane region" description="Helical" evidence="1">
    <location>
        <begin position="34"/>
        <end position="55"/>
    </location>
</feature>
<proteinExistence type="predicted"/>
<dbReference type="AlphaFoldDB" id="A0A6A4N9W8"/>
<protein>
    <submittedName>
        <fullName evidence="2">Uncharacterized protein</fullName>
    </submittedName>
</protein>
<evidence type="ECO:0000256" key="1">
    <source>
        <dbReference type="SAM" id="Phobius"/>
    </source>
</evidence>
<organism evidence="2 3">
    <name type="scientific">Lupinus albus</name>
    <name type="common">White lupine</name>
    <name type="synonym">Lupinus termis</name>
    <dbReference type="NCBI Taxonomy" id="3870"/>
    <lineage>
        <taxon>Eukaryota</taxon>
        <taxon>Viridiplantae</taxon>
        <taxon>Streptophyta</taxon>
        <taxon>Embryophyta</taxon>
        <taxon>Tracheophyta</taxon>
        <taxon>Spermatophyta</taxon>
        <taxon>Magnoliopsida</taxon>
        <taxon>eudicotyledons</taxon>
        <taxon>Gunneridae</taxon>
        <taxon>Pentapetalae</taxon>
        <taxon>rosids</taxon>
        <taxon>fabids</taxon>
        <taxon>Fabales</taxon>
        <taxon>Fabaceae</taxon>
        <taxon>Papilionoideae</taxon>
        <taxon>50 kb inversion clade</taxon>
        <taxon>genistoids sensu lato</taxon>
        <taxon>core genistoids</taxon>
        <taxon>Genisteae</taxon>
        <taxon>Lupinus</taxon>
    </lineage>
</organism>
<keyword evidence="3" id="KW-1185">Reference proteome</keyword>
<keyword evidence="1" id="KW-0812">Transmembrane</keyword>